<reference evidence="5" key="1">
    <citation type="journal article" date="2019" name="Int. J. Syst. Evol. Microbiol.">
        <title>The Global Catalogue of Microorganisms (GCM) 10K type strain sequencing project: providing services to taxonomists for standard genome sequencing and annotation.</title>
        <authorList>
            <consortium name="The Broad Institute Genomics Platform"/>
            <consortium name="The Broad Institute Genome Sequencing Center for Infectious Disease"/>
            <person name="Wu L."/>
            <person name="Ma J."/>
        </authorList>
    </citation>
    <scope>NUCLEOTIDE SEQUENCE [LARGE SCALE GENOMIC DNA]</scope>
    <source>
        <strain evidence="5">TISTR 2466</strain>
    </source>
</reference>
<name>A0ABW5S4Y5_9BACL</name>
<dbReference type="Gene3D" id="2.30.30.40">
    <property type="entry name" value="SH3 Domains"/>
    <property type="match status" value="7"/>
</dbReference>
<feature type="domain" description="SH3b" evidence="3">
    <location>
        <begin position="117"/>
        <end position="180"/>
    </location>
</feature>
<feature type="domain" description="SH3b" evidence="3">
    <location>
        <begin position="34"/>
        <end position="102"/>
    </location>
</feature>
<dbReference type="EMBL" id="JBHUMQ010000029">
    <property type="protein sequence ID" value="MFD2694662.1"/>
    <property type="molecule type" value="Genomic_DNA"/>
</dbReference>
<feature type="compositionally biased region" description="Low complexity" evidence="1">
    <location>
        <begin position="478"/>
        <end position="490"/>
    </location>
</feature>
<dbReference type="PROSITE" id="PS51781">
    <property type="entry name" value="SH3B"/>
    <property type="match status" value="7"/>
</dbReference>
<feature type="domain" description="SH3b" evidence="3">
    <location>
        <begin position="488"/>
        <end position="553"/>
    </location>
</feature>
<gene>
    <name evidence="4" type="ORF">ACFSUE_13660</name>
</gene>
<dbReference type="Gene3D" id="1.10.530.10">
    <property type="match status" value="1"/>
</dbReference>
<dbReference type="SMART" id="SM00047">
    <property type="entry name" value="LYZ2"/>
    <property type="match status" value="1"/>
</dbReference>
<evidence type="ECO:0000313" key="5">
    <source>
        <dbReference type="Proteomes" id="UP001597399"/>
    </source>
</evidence>
<dbReference type="InterPro" id="IPR036028">
    <property type="entry name" value="SH3-like_dom_sf"/>
</dbReference>
<accession>A0ABW5S4Y5</accession>
<dbReference type="InterPro" id="IPR003646">
    <property type="entry name" value="SH3-like_bac-type"/>
</dbReference>
<keyword evidence="2" id="KW-0732">Signal</keyword>
<feature type="signal peptide" evidence="2">
    <location>
        <begin position="1"/>
        <end position="29"/>
    </location>
</feature>
<sequence length="788" mass="83123">MSPNRNFTIVGAFAAAAAVATVTGAPAHASADTFEAYPAKAKTNLNVRSTPGTEQQQIGMLKKNQTFEVIGIDKKSEKGNWLKIKYEGRTAYVDGYYTEKVSESSTATPSLSVQNVVDYQGTTSANVNVRLLPSMQGTVLTTLKEGAAVTVTGKTSDGWLQIKYKGGSAYVSADYIKTGAASEKNSSENAQTLYTGTTTANLNVRSSASTSGKLLTTLKKGSRVEVVGTSGNWLKIKYNGGTAYVSGDYVKKAGSTSSSGGSNEAVQYTGTTMANLNVRSSASTSGKLLTTLKKGSRVEVVGTSGNWLKIKYNGGTAYVSGDYVKKAGSTSSSGGSNEAVQYTGTTMANLNVRSSASTSGKLLTTLKKGSRVEVVGASGNWLKIKYNGGTAYVSGDYVKKAGSTSSSGSSNEAVQYTGTTTANLNVRSSASTSGKLLTTLKKGSGVEVVGASGDWLKIKYNGGTAYVSGDYVQKSESTSDSSDNSNSSDTQTTGLITTGVNFRQGAGTTYKSYGVLKAGTLVEILADAPDGWIKVSYNGQDGYVYGDYVKKETTTTIQEGNAAYITTNYSISFGQALAKEQSVNSSPSLAQYLNPKNFTKGSVEYYQFLQLSSLANVSLGDMNIMLKGKGILAGQGAAFISAANESKVNEVYLVSHALLETGNGNSTLANGVNYNGKTVYNMFGIGAYDGSAVNSGAKYAYEQGWTTPEKAIKGGAAWIAKYYIYNAAYRQDTLYKMRWNPEALVMGNAAHQYATDVAWAVKQTPMVDAMYSLISKYNLIFDVPEYAN</sequence>
<evidence type="ECO:0000259" key="3">
    <source>
        <dbReference type="PROSITE" id="PS51781"/>
    </source>
</evidence>
<feature type="domain" description="SH3b" evidence="3">
    <location>
        <begin position="191"/>
        <end position="254"/>
    </location>
</feature>
<dbReference type="Pfam" id="PF08239">
    <property type="entry name" value="SH3_3"/>
    <property type="match status" value="7"/>
</dbReference>
<organism evidence="4 5">
    <name type="scientific">Sporolactobacillus shoreicorticis</name>
    <dbReference type="NCBI Taxonomy" id="1923877"/>
    <lineage>
        <taxon>Bacteria</taxon>
        <taxon>Bacillati</taxon>
        <taxon>Bacillota</taxon>
        <taxon>Bacilli</taxon>
        <taxon>Bacillales</taxon>
        <taxon>Sporolactobacillaceae</taxon>
        <taxon>Sporolactobacillus</taxon>
    </lineage>
</organism>
<dbReference type="SUPFAM" id="SSF50044">
    <property type="entry name" value="SH3-domain"/>
    <property type="match status" value="1"/>
</dbReference>
<dbReference type="InterPro" id="IPR002901">
    <property type="entry name" value="MGlyc_endo_b_GlcNAc-like_dom"/>
</dbReference>
<dbReference type="RefSeq" id="WP_381532336.1">
    <property type="nucleotide sequence ID" value="NZ_JBHUMQ010000029.1"/>
</dbReference>
<feature type="domain" description="SH3b" evidence="3">
    <location>
        <begin position="338"/>
        <end position="402"/>
    </location>
</feature>
<feature type="region of interest" description="Disordered" evidence="1">
    <location>
        <begin position="474"/>
        <end position="493"/>
    </location>
</feature>
<evidence type="ECO:0000313" key="4">
    <source>
        <dbReference type="EMBL" id="MFD2694662.1"/>
    </source>
</evidence>
<proteinExistence type="predicted"/>
<feature type="domain" description="SH3b" evidence="3">
    <location>
        <begin position="412"/>
        <end position="476"/>
    </location>
</feature>
<dbReference type="PANTHER" id="PTHR34408">
    <property type="entry name" value="FAMILY PROTEIN, PUTATIVE-RELATED"/>
    <property type="match status" value="1"/>
</dbReference>
<dbReference type="InterPro" id="IPR052354">
    <property type="entry name" value="Cell_Wall_Dynamics_Protein"/>
</dbReference>
<feature type="domain" description="SH3b" evidence="3">
    <location>
        <begin position="264"/>
        <end position="328"/>
    </location>
</feature>
<dbReference type="Proteomes" id="UP001597399">
    <property type="component" value="Unassembled WGS sequence"/>
</dbReference>
<dbReference type="PANTHER" id="PTHR34408:SF2">
    <property type="entry name" value="CELL WALL-BINDING PROTEIN YWSB"/>
    <property type="match status" value="1"/>
</dbReference>
<keyword evidence="5" id="KW-1185">Reference proteome</keyword>
<comment type="caution">
    <text evidence="4">The sequence shown here is derived from an EMBL/GenBank/DDBJ whole genome shotgun (WGS) entry which is preliminary data.</text>
</comment>
<evidence type="ECO:0000256" key="1">
    <source>
        <dbReference type="SAM" id="MobiDB-lite"/>
    </source>
</evidence>
<feature type="chain" id="PRO_5046952224" evidence="2">
    <location>
        <begin position="30"/>
        <end position="788"/>
    </location>
</feature>
<protein>
    <submittedName>
        <fullName evidence="4">SH3 domain-containing protein</fullName>
    </submittedName>
</protein>
<evidence type="ECO:0000256" key="2">
    <source>
        <dbReference type="SAM" id="SignalP"/>
    </source>
</evidence>
<dbReference type="Pfam" id="PF01832">
    <property type="entry name" value="Glucosaminidase"/>
    <property type="match status" value="1"/>
</dbReference>
<dbReference type="SMART" id="SM00287">
    <property type="entry name" value="SH3b"/>
    <property type="match status" value="7"/>
</dbReference>